<name>A0AA91DHD5_VARPD</name>
<dbReference type="SUPFAM" id="SSF69279">
    <property type="entry name" value="Phage tail proteins"/>
    <property type="match status" value="1"/>
</dbReference>
<dbReference type="EMBL" id="LVHG01000106">
    <property type="protein sequence ID" value="OAK55089.1"/>
    <property type="molecule type" value="Genomic_DNA"/>
</dbReference>
<sequence length="341" mass="38043">MRQGHPAPSYRLKIGDRDITPAIDARLISLTLTECRGDEADQLDIVLSDHDGALEIPARGRELQLAIGWTGTDLVDKGTFIVDEAEHSGAPDQICIRARSADMHQSLRTRVERSYHGVTVGEIVRQTAARHQLVVRIDPDLGARQIEHIDQTNESDLNFITRLAKLHDAVATIKRGRLLFLPIVGTTTSTGESIPLIEITRADGDMHRYHTSDRDAYSGVRAYWHDPKRAKRCGVLVGKSGNAKRLKDTFANEADARAAAQAEWRRIQRGLATFNLTLALGQPMLISQTPVKVSGWKLEIDDTEWLTIKVRHTMTQDGGFTTVAEMEVNAIEQVERSRFED</sequence>
<proteinExistence type="predicted"/>
<evidence type="ECO:0000313" key="1">
    <source>
        <dbReference type="EMBL" id="OAK55089.1"/>
    </source>
</evidence>
<evidence type="ECO:0000313" key="2">
    <source>
        <dbReference type="Proteomes" id="UP000077852"/>
    </source>
</evidence>
<dbReference type="Proteomes" id="UP000077852">
    <property type="component" value="Unassembled WGS sequence"/>
</dbReference>
<gene>
    <name evidence="1" type="ORF">A3K87_04380</name>
</gene>
<protein>
    <submittedName>
        <fullName evidence="1">Late control protein</fullName>
    </submittedName>
</protein>
<reference evidence="1 2" key="1">
    <citation type="submission" date="2016-03" db="EMBL/GenBank/DDBJ databases">
        <title>Genome sequence of Variovorax paradoxus KB5.</title>
        <authorList>
            <person name="Jeong H."/>
            <person name="Hong C.E."/>
            <person name="Jo S.H."/>
            <person name="Park J.M."/>
        </authorList>
    </citation>
    <scope>NUCLEOTIDE SEQUENCE [LARGE SCALE GENOMIC DNA]</scope>
    <source>
        <strain evidence="1 2">KB5</strain>
    </source>
</reference>
<comment type="caution">
    <text evidence="1">The sequence shown here is derived from an EMBL/GenBank/DDBJ whole genome shotgun (WGS) entry which is preliminary data.</text>
</comment>
<accession>A0AA91DHD5</accession>
<dbReference type="InterPro" id="IPR052726">
    <property type="entry name" value="Phage_Baseplate_Hub"/>
</dbReference>
<dbReference type="PANTHER" id="PTHR35862:SF3">
    <property type="entry name" value="FELS-2 PROPHAGE PROTEIN"/>
    <property type="match status" value="1"/>
</dbReference>
<organism evidence="1 2">
    <name type="scientific">Variovorax paradoxus</name>
    <dbReference type="NCBI Taxonomy" id="34073"/>
    <lineage>
        <taxon>Bacteria</taxon>
        <taxon>Pseudomonadati</taxon>
        <taxon>Pseudomonadota</taxon>
        <taxon>Betaproteobacteria</taxon>
        <taxon>Burkholderiales</taxon>
        <taxon>Comamonadaceae</taxon>
        <taxon>Variovorax</taxon>
    </lineage>
</organism>
<dbReference type="PANTHER" id="PTHR35862">
    <property type="entry name" value="FELS-2 PROPHAGE PROTEIN"/>
    <property type="match status" value="1"/>
</dbReference>
<dbReference type="Pfam" id="PF05954">
    <property type="entry name" value="Phage_GPD"/>
    <property type="match status" value="1"/>
</dbReference>
<dbReference type="AlphaFoldDB" id="A0AA91DHD5"/>